<evidence type="ECO:0000313" key="1">
    <source>
        <dbReference type="EMBL" id="RHB31362.1"/>
    </source>
</evidence>
<protein>
    <submittedName>
        <fullName evidence="1">Uncharacterized protein</fullName>
    </submittedName>
</protein>
<dbReference type="AlphaFoldDB" id="A0A412T9W0"/>
<evidence type="ECO:0000313" key="2">
    <source>
        <dbReference type="Proteomes" id="UP000283482"/>
    </source>
</evidence>
<accession>A0A412T9W0</accession>
<dbReference type="Proteomes" id="UP000283482">
    <property type="component" value="Unassembled WGS sequence"/>
</dbReference>
<dbReference type="EMBL" id="QSGN01000007">
    <property type="protein sequence ID" value="RHB31362.1"/>
    <property type="molecule type" value="Genomic_DNA"/>
</dbReference>
<comment type="caution">
    <text evidence="1">The sequence shown here is derived from an EMBL/GenBank/DDBJ whole genome shotgun (WGS) entry which is preliminary data.</text>
</comment>
<gene>
    <name evidence="1" type="ORF">DW889_04875</name>
</gene>
<proteinExistence type="predicted"/>
<organism evidence="1 2">
    <name type="scientific">Bacteroides stercoris</name>
    <dbReference type="NCBI Taxonomy" id="46506"/>
    <lineage>
        <taxon>Bacteria</taxon>
        <taxon>Pseudomonadati</taxon>
        <taxon>Bacteroidota</taxon>
        <taxon>Bacteroidia</taxon>
        <taxon>Bacteroidales</taxon>
        <taxon>Bacteroidaceae</taxon>
        <taxon>Bacteroides</taxon>
    </lineage>
</organism>
<name>A0A412T9W0_BACSE</name>
<reference evidence="1 2" key="1">
    <citation type="submission" date="2018-08" db="EMBL/GenBank/DDBJ databases">
        <title>A genome reference for cultivated species of the human gut microbiota.</title>
        <authorList>
            <person name="Zou Y."/>
            <person name="Xue W."/>
            <person name="Luo G."/>
        </authorList>
    </citation>
    <scope>NUCLEOTIDE SEQUENCE [LARGE SCALE GENOMIC DNA]</scope>
    <source>
        <strain evidence="1 2">AM40-34</strain>
    </source>
</reference>
<sequence>MLFEKYAGQSEQWWNFRWLPYSLTIQQTELIRGAYEQGIFLLHGNGVLALSSYGGIGRECVVAGREEFAEYSAEAVGFIPKNRTAVVSIIE</sequence>